<dbReference type="GO" id="GO:0016020">
    <property type="term" value="C:membrane"/>
    <property type="evidence" value="ECO:0007669"/>
    <property type="project" value="UniProtKB-SubCell"/>
</dbReference>
<organism evidence="6 7">
    <name type="scientific">Trichonephila clavata</name>
    <name type="common">Joro spider</name>
    <name type="synonym">Nephila clavata</name>
    <dbReference type="NCBI Taxonomy" id="2740835"/>
    <lineage>
        <taxon>Eukaryota</taxon>
        <taxon>Metazoa</taxon>
        <taxon>Ecdysozoa</taxon>
        <taxon>Arthropoda</taxon>
        <taxon>Chelicerata</taxon>
        <taxon>Arachnida</taxon>
        <taxon>Araneae</taxon>
        <taxon>Araneomorphae</taxon>
        <taxon>Entelegynae</taxon>
        <taxon>Araneoidea</taxon>
        <taxon>Nephilidae</taxon>
        <taxon>Trichonephila</taxon>
    </lineage>
</organism>
<evidence type="ECO:0000256" key="1">
    <source>
        <dbReference type="ARBA" id="ARBA00004141"/>
    </source>
</evidence>
<evidence type="ECO:0000256" key="2">
    <source>
        <dbReference type="ARBA" id="ARBA00022692"/>
    </source>
</evidence>
<keyword evidence="3 5" id="KW-1133">Transmembrane helix</keyword>
<protein>
    <submittedName>
        <fullName evidence="6">Tetraspanin-31</fullName>
    </submittedName>
</protein>
<dbReference type="PANTHER" id="PTHR19282:SF452">
    <property type="entry name" value="LD03691P"/>
    <property type="match status" value="1"/>
</dbReference>
<feature type="transmembrane region" description="Helical" evidence="5">
    <location>
        <begin position="64"/>
        <end position="90"/>
    </location>
</feature>
<dbReference type="Pfam" id="PF00335">
    <property type="entry name" value="Tetraspanin"/>
    <property type="match status" value="1"/>
</dbReference>
<keyword evidence="2 5" id="KW-0812">Transmembrane</keyword>
<evidence type="ECO:0000313" key="7">
    <source>
        <dbReference type="Proteomes" id="UP000887116"/>
    </source>
</evidence>
<name>A0A8X6FWG0_TRICU</name>
<dbReference type="PANTHER" id="PTHR19282">
    <property type="entry name" value="TETRASPANIN"/>
    <property type="match status" value="1"/>
</dbReference>
<reference evidence="6" key="1">
    <citation type="submission" date="2020-07" db="EMBL/GenBank/DDBJ databases">
        <title>Multicomponent nature underlies the extraordinary mechanical properties of spider dragline silk.</title>
        <authorList>
            <person name="Kono N."/>
            <person name="Nakamura H."/>
            <person name="Mori M."/>
            <person name="Yoshida Y."/>
            <person name="Ohtoshi R."/>
            <person name="Malay A.D."/>
            <person name="Moran D.A.P."/>
            <person name="Tomita M."/>
            <person name="Numata K."/>
            <person name="Arakawa K."/>
        </authorList>
    </citation>
    <scope>NUCLEOTIDE SEQUENCE</scope>
</reference>
<dbReference type="OrthoDB" id="5845060at2759"/>
<evidence type="ECO:0000313" key="6">
    <source>
        <dbReference type="EMBL" id="GFQ88829.1"/>
    </source>
</evidence>
<feature type="transmembrane region" description="Helical" evidence="5">
    <location>
        <begin position="97"/>
        <end position="122"/>
    </location>
</feature>
<dbReference type="Proteomes" id="UP000887116">
    <property type="component" value="Unassembled WGS sequence"/>
</dbReference>
<sequence>MKIVGENSLRRIILQQSPIYGFKMCGGFTCSRNALIVLNLLYVVVSFILISVAAYGIVASFVSSLAIVGGIIACGVFLFLLSLMGLIGAARHSQVLLFFYMIILFMLFVVQFSIACACLAFNEDQQYKLAYEGWHQASMELRNETQMYFDCCGFQNASLPEGHPMKAPSCSSVRFCQESLENMKICEDSGDTCWMKLQKVMNNALKISGGVGLFFSFSEFIGVWLTVRYRNQKDPRSNPHAFL</sequence>
<comment type="subcellular location">
    <subcellularLocation>
        <location evidence="1">Membrane</location>
        <topology evidence="1">Multi-pass membrane protein</topology>
    </subcellularLocation>
</comment>
<keyword evidence="4 5" id="KW-0472">Membrane</keyword>
<gene>
    <name evidence="6" type="primary">TSPAN31</name>
    <name evidence="6" type="ORF">TNCT_305601</name>
</gene>
<feature type="transmembrane region" description="Helical" evidence="5">
    <location>
        <begin position="204"/>
        <end position="227"/>
    </location>
</feature>
<evidence type="ECO:0000256" key="5">
    <source>
        <dbReference type="SAM" id="Phobius"/>
    </source>
</evidence>
<dbReference type="InterPro" id="IPR018499">
    <property type="entry name" value="Tetraspanin/Peripherin"/>
</dbReference>
<keyword evidence="7" id="KW-1185">Reference proteome</keyword>
<dbReference type="EMBL" id="BMAO01023455">
    <property type="protein sequence ID" value="GFQ88829.1"/>
    <property type="molecule type" value="Genomic_DNA"/>
</dbReference>
<dbReference type="AlphaFoldDB" id="A0A8X6FWG0"/>
<evidence type="ECO:0000256" key="4">
    <source>
        <dbReference type="ARBA" id="ARBA00023136"/>
    </source>
</evidence>
<dbReference type="PRINTS" id="PR00259">
    <property type="entry name" value="TMFOUR"/>
</dbReference>
<feature type="transmembrane region" description="Helical" evidence="5">
    <location>
        <begin position="34"/>
        <end position="58"/>
    </location>
</feature>
<evidence type="ECO:0000256" key="3">
    <source>
        <dbReference type="ARBA" id="ARBA00022989"/>
    </source>
</evidence>
<proteinExistence type="predicted"/>
<accession>A0A8X6FWG0</accession>
<comment type="caution">
    <text evidence="6">The sequence shown here is derived from an EMBL/GenBank/DDBJ whole genome shotgun (WGS) entry which is preliminary data.</text>
</comment>